<dbReference type="Pfam" id="PF13305">
    <property type="entry name" value="TetR_C_33"/>
    <property type="match status" value="1"/>
</dbReference>
<dbReference type="Pfam" id="PF00440">
    <property type="entry name" value="TetR_N"/>
    <property type="match status" value="1"/>
</dbReference>
<dbReference type="GO" id="GO:0003700">
    <property type="term" value="F:DNA-binding transcription factor activity"/>
    <property type="evidence" value="ECO:0007669"/>
    <property type="project" value="TreeGrafter"/>
</dbReference>
<evidence type="ECO:0000256" key="4">
    <source>
        <dbReference type="PROSITE-ProRule" id="PRU00335"/>
    </source>
</evidence>
<reference evidence="7" key="1">
    <citation type="journal article" date="2013" name="Proc. Natl. Acad. Sci. U.S.A.">
        <title>Mapping gene clusters within arrayed metagenomic libraries to expand the structural diversity of biomedically relevant natural products.</title>
        <authorList>
            <person name="Owen J.G."/>
            <person name="Reddy B.V."/>
            <person name="Ternei M.A."/>
            <person name="Charlop-Powers Z."/>
            <person name="Calle P.Y."/>
            <person name="Kim J.H."/>
            <person name="Brady S.F."/>
        </authorList>
    </citation>
    <scope>NUCLEOTIDE SEQUENCE</scope>
</reference>
<feature type="region of interest" description="Disordered" evidence="5">
    <location>
        <begin position="206"/>
        <end position="259"/>
    </location>
</feature>
<dbReference type="AlphaFoldDB" id="S5TLF6"/>
<name>S5TLF6_9BACT</name>
<accession>S5TLF6</accession>
<dbReference type="InterPro" id="IPR025996">
    <property type="entry name" value="MT1864/Rv1816-like_C"/>
</dbReference>
<dbReference type="SUPFAM" id="SSF46689">
    <property type="entry name" value="Homeodomain-like"/>
    <property type="match status" value="1"/>
</dbReference>
<dbReference type="SUPFAM" id="SSF48498">
    <property type="entry name" value="Tetracyclin repressor-like, C-terminal domain"/>
    <property type="match status" value="1"/>
</dbReference>
<protein>
    <submittedName>
        <fullName evidence="7">Transcriptional regulator, TetR family</fullName>
    </submittedName>
</protein>
<dbReference type="PRINTS" id="PR00455">
    <property type="entry name" value="HTHTETR"/>
</dbReference>
<dbReference type="PANTHER" id="PTHR30055">
    <property type="entry name" value="HTH-TYPE TRANSCRIPTIONAL REGULATOR RUTR"/>
    <property type="match status" value="1"/>
</dbReference>
<evidence type="ECO:0000256" key="1">
    <source>
        <dbReference type="ARBA" id="ARBA00023015"/>
    </source>
</evidence>
<keyword evidence="3" id="KW-0804">Transcription</keyword>
<dbReference type="InterPro" id="IPR009057">
    <property type="entry name" value="Homeodomain-like_sf"/>
</dbReference>
<dbReference type="InterPro" id="IPR001647">
    <property type="entry name" value="HTH_TetR"/>
</dbReference>
<dbReference type="InterPro" id="IPR036271">
    <property type="entry name" value="Tet_transcr_reg_TetR-rel_C_sf"/>
</dbReference>
<dbReference type="Gene3D" id="1.10.357.10">
    <property type="entry name" value="Tetracycline Repressor, domain 2"/>
    <property type="match status" value="1"/>
</dbReference>
<proteinExistence type="predicted"/>
<feature type="DNA-binding region" description="H-T-H motif" evidence="4">
    <location>
        <begin position="34"/>
        <end position="53"/>
    </location>
</feature>
<evidence type="ECO:0000313" key="7">
    <source>
        <dbReference type="EMBL" id="AGS49810.1"/>
    </source>
</evidence>
<organism evidence="7">
    <name type="scientific">uncultured bacterium esnapd16.1</name>
    <dbReference type="NCBI Taxonomy" id="1366596"/>
    <lineage>
        <taxon>Bacteria</taxon>
        <taxon>environmental samples</taxon>
    </lineage>
</organism>
<dbReference type="GO" id="GO:0000976">
    <property type="term" value="F:transcription cis-regulatory region binding"/>
    <property type="evidence" value="ECO:0007669"/>
    <property type="project" value="TreeGrafter"/>
</dbReference>
<dbReference type="PANTHER" id="PTHR30055:SF220">
    <property type="entry name" value="TETR-FAMILY REGULATORY PROTEIN"/>
    <property type="match status" value="1"/>
</dbReference>
<dbReference type="PROSITE" id="PS50977">
    <property type="entry name" value="HTH_TETR_2"/>
    <property type="match status" value="1"/>
</dbReference>
<keyword evidence="2 4" id="KW-0238">DNA-binding</keyword>
<evidence type="ECO:0000256" key="2">
    <source>
        <dbReference type="ARBA" id="ARBA00023125"/>
    </source>
</evidence>
<keyword evidence="1" id="KW-0805">Transcription regulation</keyword>
<feature type="compositionally biased region" description="Basic and acidic residues" evidence="5">
    <location>
        <begin position="221"/>
        <end position="233"/>
    </location>
</feature>
<feature type="compositionally biased region" description="Low complexity" evidence="5">
    <location>
        <begin position="243"/>
        <end position="259"/>
    </location>
</feature>
<sequence length="259" mass="26198">MSAVADRYHHGDLRQALIGVAAELVRERGPDGFSLREAARAVGVSNTAAYRHFADRADLLAAVAAAGFTRLAADLAAADAAVPGDSPASAREAAGATARAYVRFALRDPATFRLVFGRHGAGQPARSRGAGPDGRDPYQVLEGVVGRLAAAGLVAPARGAIAGTCLWTAVHGVASLAVDGAVVSRDAPDIDAITDAVVDTVLAGLGRDDRDTPAPDAGQAEVRDDGRGRRDRTGTAAGGGAAGSPAVPRRPGYRGRPAG</sequence>
<dbReference type="InterPro" id="IPR050109">
    <property type="entry name" value="HTH-type_TetR-like_transc_reg"/>
</dbReference>
<evidence type="ECO:0000256" key="5">
    <source>
        <dbReference type="SAM" id="MobiDB-lite"/>
    </source>
</evidence>
<feature type="domain" description="HTH tetR-type" evidence="6">
    <location>
        <begin position="11"/>
        <end position="71"/>
    </location>
</feature>
<dbReference type="EMBL" id="KF264555">
    <property type="protein sequence ID" value="AGS49810.1"/>
    <property type="molecule type" value="Genomic_DNA"/>
</dbReference>
<evidence type="ECO:0000256" key="3">
    <source>
        <dbReference type="ARBA" id="ARBA00023163"/>
    </source>
</evidence>
<evidence type="ECO:0000259" key="6">
    <source>
        <dbReference type="PROSITE" id="PS50977"/>
    </source>
</evidence>